<organism evidence="2 3">
    <name type="scientific">Anopheles melas</name>
    <dbReference type="NCBI Taxonomy" id="34690"/>
    <lineage>
        <taxon>Eukaryota</taxon>
        <taxon>Metazoa</taxon>
        <taxon>Ecdysozoa</taxon>
        <taxon>Arthropoda</taxon>
        <taxon>Hexapoda</taxon>
        <taxon>Insecta</taxon>
        <taxon>Pterygota</taxon>
        <taxon>Neoptera</taxon>
        <taxon>Endopterygota</taxon>
        <taxon>Diptera</taxon>
        <taxon>Nematocera</taxon>
        <taxon>Culicoidea</taxon>
        <taxon>Culicidae</taxon>
        <taxon>Anophelinae</taxon>
        <taxon>Anopheles</taxon>
    </lineage>
</organism>
<feature type="domain" description="Glycine cleavage system P-protein N-terminal" evidence="1">
    <location>
        <begin position="54"/>
        <end position="102"/>
    </location>
</feature>
<dbReference type="STRING" id="34690.A0A182TZW6"/>
<reference evidence="2" key="2">
    <citation type="submission" date="2020-05" db="UniProtKB">
        <authorList>
            <consortium name="EnsemblMetazoa"/>
        </authorList>
    </citation>
    <scope>IDENTIFICATION</scope>
    <source>
        <strain evidence="2">CM1001059</strain>
    </source>
</reference>
<dbReference type="VEuPathDB" id="VectorBase:AMEC011369"/>
<accession>A0A182TZW6</accession>
<proteinExistence type="predicted"/>
<evidence type="ECO:0000259" key="1">
    <source>
        <dbReference type="Pfam" id="PF02347"/>
    </source>
</evidence>
<name>A0A182TZW6_9DIPT</name>
<dbReference type="Pfam" id="PF02347">
    <property type="entry name" value="GDC-P"/>
    <property type="match status" value="1"/>
</dbReference>
<dbReference type="InterPro" id="IPR049315">
    <property type="entry name" value="GDC-P_N"/>
</dbReference>
<evidence type="ECO:0000313" key="2">
    <source>
        <dbReference type="EnsemblMetazoa" id="AMEC011369-PA"/>
    </source>
</evidence>
<keyword evidence="3" id="KW-1185">Reference proteome</keyword>
<dbReference type="AlphaFoldDB" id="A0A182TZW6"/>
<dbReference type="EnsemblMetazoa" id="AMEC011369-RA">
    <property type="protein sequence ID" value="AMEC011369-PA"/>
    <property type="gene ID" value="AMEC011369"/>
</dbReference>
<protein>
    <recommendedName>
        <fullName evidence="1">Glycine cleavage system P-protein N-terminal domain-containing protein</fullName>
    </recommendedName>
</protein>
<dbReference type="Proteomes" id="UP000075902">
    <property type="component" value="Unassembled WGS sequence"/>
</dbReference>
<reference evidence="3" key="1">
    <citation type="submission" date="2014-01" db="EMBL/GenBank/DDBJ databases">
        <title>The Genome Sequence of Anopheles melas CM1001059_A (V2).</title>
        <authorList>
            <consortium name="The Broad Institute Genomics Platform"/>
            <person name="Neafsey D.E."/>
            <person name="Besansky N."/>
            <person name="Howell P."/>
            <person name="Walton C."/>
            <person name="Young S.K."/>
            <person name="Zeng Q."/>
            <person name="Gargeya S."/>
            <person name="Fitzgerald M."/>
            <person name="Haas B."/>
            <person name="Abouelleil A."/>
            <person name="Allen A.W."/>
            <person name="Alvarado L."/>
            <person name="Arachchi H.M."/>
            <person name="Berlin A.M."/>
            <person name="Chapman S.B."/>
            <person name="Gainer-Dewar J."/>
            <person name="Goldberg J."/>
            <person name="Griggs A."/>
            <person name="Gujja S."/>
            <person name="Hansen M."/>
            <person name="Howarth C."/>
            <person name="Imamovic A."/>
            <person name="Ireland A."/>
            <person name="Larimer J."/>
            <person name="McCowan C."/>
            <person name="Murphy C."/>
            <person name="Pearson M."/>
            <person name="Poon T.W."/>
            <person name="Priest M."/>
            <person name="Roberts A."/>
            <person name="Saif S."/>
            <person name="Shea T."/>
            <person name="Sisk P."/>
            <person name="Sykes S."/>
            <person name="Wortman J."/>
            <person name="Nusbaum C."/>
            <person name="Birren B."/>
        </authorList>
    </citation>
    <scope>NUCLEOTIDE SEQUENCE [LARGE SCALE GENOMIC DNA]</scope>
    <source>
        <strain evidence="3">CM1001059</strain>
    </source>
</reference>
<evidence type="ECO:0000313" key="3">
    <source>
        <dbReference type="Proteomes" id="UP000075902"/>
    </source>
</evidence>
<sequence>MQRTIVLSRQQLRQGYSRVGGLLAPRLTTASLQLQRYLATVEELFPNKPDFASRHIGPRKTDVVTMLNSIGFKSLDELSEKAVPDAIKFKRILNIEDPLSEYWERC</sequence>